<evidence type="ECO:0000313" key="5">
    <source>
        <dbReference type="EMBL" id="CAF4056819.1"/>
    </source>
</evidence>
<evidence type="ECO:0000313" key="6">
    <source>
        <dbReference type="EMBL" id="CAF4635961.1"/>
    </source>
</evidence>
<dbReference type="InterPro" id="IPR036612">
    <property type="entry name" value="KH_dom_type_1_sf"/>
</dbReference>
<dbReference type="EMBL" id="CAJOBH010105755">
    <property type="protein sequence ID" value="CAF4635961.1"/>
    <property type="molecule type" value="Genomic_DNA"/>
</dbReference>
<evidence type="ECO:0000313" key="1">
    <source>
        <dbReference type="EMBL" id="CAF0986897.1"/>
    </source>
</evidence>
<dbReference type="EMBL" id="CAJNOW010015340">
    <property type="protein sequence ID" value="CAF1641153.1"/>
    <property type="molecule type" value="Genomic_DNA"/>
</dbReference>
<comment type="caution">
    <text evidence="2">The sequence shown here is derived from an EMBL/GenBank/DDBJ whole genome shotgun (WGS) entry which is preliminary data.</text>
</comment>
<organism evidence="2 7">
    <name type="scientific">Rotaria magnacalcarata</name>
    <dbReference type="NCBI Taxonomy" id="392030"/>
    <lineage>
        <taxon>Eukaryota</taxon>
        <taxon>Metazoa</taxon>
        <taxon>Spiralia</taxon>
        <taxon>Gnathifera</taxon>
        <taxon>Rotifera</taxon>
        <taxon>Eurotatoria</taxon>
        <taxon>Bdelloidea</taxon>
        <taxon>Philodinida</taxon>
        <taxon>Philodinidae</taxon>
        <taxon>Rotaria</taxon>
    </lineage>
</organism>
<proteinExistence type="predicted"/>
<gene>
    <name evidence="6" type="ORF">BYL167_LOCUS41569</name>
    <name evidence="1" type="ORF">CJN711_LOCUS1650</name>
    <name evidence="5" type="ORF">GIL414_LOCUS14734</name>
    <name evidence="2" type="ORF">KQP761_LOCUS28093</name>
    <name evidence="3" type="ORF">MBJ925_LOCUS38058</name>
    <name evidence="4" type="ORF">SMN809_LOCUS10647</name>
</gene>
<dbReference type="Proteomes" id="UP000663855">
    <property type="component" value="Unassembled WGS sequence"/>
</dbReference>
<evidence type="ECO:0000313" key="2">
    <source>
        <dbReference type="EMBL" id="CAF1641153.1"/>
    </source>
</evidence>
<dbReference type="EMBL" id="CAJNOV010000106">
    <property type="protein sequence ID" value="CAF0986897.1"/>
    <property type="molecule type" value="Genomic_DNA"/>
</dbReference>
<dbReference type="EMBL" id="CAJOBI010003675">
    <property type="protein sequence ID" value="CAF3977076.1"/>
    <property type="molecule type" value="Genomic_DNA"/>
</dbReference>
<dbReference type="Proteomes" id="UP000681720">
    <property type="component" value="Unassembled WGS sequence"/>
</dbReference>
<dbReference type="EMBL" id="CAJNRE010021242">
    <property type="protein sequence ID" value="CAF2253918.1"/>
    <property type="molecule type" value="Genomic_DNA"/>
</dbReference>
<name>A0A816E0B7_9BILA</name>
<dbReference type="SUPFAM" id="SSF54791">
    <property type="entry name" value="Eukaryotic type KH-domain (KH-domain type I)"/>
    <property type="match status" value="1"/>
</dbReference>
<accession>A0A816E0B7</accession>
<dbReference type="Proteomes" id="UP000681967">
    <property type="component" value="Unassembled WGS sequence"/>
</dbReference>
<evidence type="ECO:0000313" key="7">
    <source>
        <dbReference type="Proteomes" id="UP000663834"/>
    </source>
</evidence>
<dbReference type="OrthoDB" id="9982992at2759"/>
<protein>
    <submittedName>
        <fullName evidence="2">Uncharacterized protein</fullName>
    </submittedName>
</protein>
<dbReference type="Proteomes" id="UP000663834">
    <property type="component" value="Unassembled WGS sequence"/>
</dbReference>
<dbReference type="Proteomes" id="UP000663824">
    <property type="component" value="Unassembled WGS sequence"/>
</dbReference>
<sequence>MSKVGSAATRWISCDIVLINADQLWKSQNGMMPESDVCRLETVAELDTGSSELGLPPEYIQKLKLVTIGSPIEIESPLDGKKMEVTVFGPVIIDFCGKQIAVPVHELKHTPRVLLGLEPAQRLKIDVDWIHSKVILPSTAYTHKAYIIAPHDLFNLFGPDGHMIEALQRQHKVSIEINNQRKVSKVAVIICTKENYNNITDAQAAIQVICPSLSPALKKNDHNFNQ</sequence>
<reference evidence="2" key="1">
    <citation type="submission" date="2021-02" db="EMBL/GenBank/DDBJ databases">
        <authorList>
            <person name="Nowell W R."/>
        </authorList>
    </citation>
    <scope>NUCLEOTIDE SEQUENCE</scope>
</reference>
<dbReference type="Proteomes" id="UP000676336">
    <property type="component" value="Unassembled WGS sequence"/>
</dbReference>
<dbReference type="AlphaFoldDB" id="A0A816E0B7"/>
<dbReference type="GO" id="GO:0003723">
    <property type="term" value="F:RNA binding"/>
    <property type="evidence" value="ECO:0007669"/>
    <property type="project" value="InterPro"/>
</dbReference>
<dbReference type="EMBL" id="CAJOBJ010006309">
    <property type="protein sequence ID" value="CAF4056819.1"/>
    <property type="molecule type" value="Genomic_DNA"/>
</dbReference>
<evidence type="ECO:0000313" key="4">
    <source>
        <dbReference type="EMBL" id="CAF3977076.1"/>
    </source>
</evidence>
<evidence type="ECO:0000313" key="3">
    <source>
        <dbReference type="EMBL" id="CAF2253918.1"/>
    </source>
</evidence>